<proteinExistence type="predicted"/>
<dbReference type="KEGG" id="afg:AFULGI_00023380"/>
<reference evidence="4 5" key="1">
    <citation type="submission" date="2013-07" db="EMBL/GenBank/DDBJ databases">
        <title>Genome of Archaeoglobus fulgidus.</title>
        <authorList>
            <person name="Fiebig A."/>
            <person name="Birkeland N.-K."/>
        </authorList>
    </citation>
    <scope>NUCLEOTIDE SEQUENCE [LARGE SCALE GENOMIC DNA]</scope>
    <source>
        <strain evidence="4 5">DSM 8774</strain>
    </source>
</reference>
<evidence type="ECO:0000256" key="2">
    <source>
        <dbReference type="PROSITE-ProRule" id="PRU00626"/>
    </source>
</evidence>
<evidence type="ECO:0000259" key="3">
    <source>
        <dbReference type="PROSITE" id="PS51295"/>
    </source>
</evidence>
<evidence type="ECO:0000256" key="1">
    <source>
        <dbReference type="ARBA" id="ARBA00022884"/>
    </source>
</evidence>
<sequence>MVKDVVTINVGKNGVTESLINEINFLLEKRGAVKVRMLRNFRESSGKDKKELAREIASKVKGRLVDFRGFVLTFER</sequence>
<dbReference type="SMART" id="SM01103">
    <property type="entry name" value="CRS1_YhbY"/>
    <property type="match status" value="1"/>
</dbReference>
<dbReference type="GeneID" id="24795819"/>
<dbReference type="Pfam" id="PF01985">
    <property type="entry name" value="CRS1_YhbY"/>
    <property type="match status" value="1"/>
</dbReference>
<dbReference type="HOGENOM" id="CLU_095994_3_0_2"/>
<dbReference type="PROSITE" id="PS51295">
    <property type="entry name" value="CRM"/>
    <property type="match status" value="1"/>
</dbReference>
<dbReference type="GO" id="GO:0003723">
    <property type="term" value="F:RNA binding"/>
    <property type="evidence" value="ECO:0007669"/>
    <property type="project" value="UniProtKB-UniRule"/>
</dbReference>
<dbReference type="RefSeq" id="WP_048064523.1">
    <property type="nucleotide sequence ID" value="NZ_CP006577.1"/>
</dbReference>
<dbReference type="EMBL" id="CP006577">
    <property type="protein sequence ID" value="AIG99060.1"/>
    <property type="molecule type" value="Genomic_DNA"/>
</dbReference>
<protein>
    <submittedName>
        <fullName evidence="4">Putative RNA-binding protein</fullName>
    </submittedName>
</protein>
<dbReference type="Proteomes" id="UP000028501">
    <property type="component" value="Chromosome"/>
</dbReference>
<dbReference type="SUPFAM" id="SSF75471">
    <property type="entry name" value="YhbY-like"/>
    <property type="match status" value="1"/>
</dbReference>
<dbReference type="Gene3D" id="3.30.110.60">
    <property type="entry name" value="YhbY-like"/>
    <property type="match status" value="1"/>
</dbReference>
<dbReference type="AlphaFoldDB" id="A0A075WFB8"/>
<dbReference type="InterPro" id="IPR035920">
    <property type="entry name" value="YhbY-like_sf"/>
</dbReference>
<dbReference type="InterPro" id="IPR051925">
    <property type="entry name" value="RNA-binding_domain"/>
</dbReference>
<name>A0A075WFB8_ARCFL</name>
<dbReference type="PANTHER" id="PTHR40065:SF3">
    <property type="entry name" value="RNA-BINDING PROTEIN YHBY"/>
    <property type="match status" value="1"/>
</dbReference>
<organism evidence="4 5">
    <name type="scientific">Archaeoglobus fulgidus DSM 8774</name>
    <dbReference type="NCBI Taxonomy" id="1344584"/>
    <lineage>
        <taxon>Archaea</taxon>
        <taxon>Methanobacteriati</taxon>
        <taxon>Methanobacteriota</taxon>
        <taxon>Archaeoglobi</taxon>
        <taxon>Archaeoglobales</taxon>
        <taxon>Archaeoglobaceae</taxon>
        <taxon>Archaeoglobus</taxon>
    </lineage>
</organism>
<dbReference type="PANTHER" id="PTHR40065">
    <property type="entry name" value="RNA-BINDING PROTEIN YHBY"/>
    <property type="match status" value="1"/>
</dbReference>
<accession>A0A075WFB8</accession>
<feature type="domain" description="CRM" evidence="3">
    <location>
        <begin position="1"/>
        <end position="76"/>
    </location>
</feature>
<gene>
    <name evidence="4" type="ORF">AFULGI_00023380</name>
</gene>
<evidence type="ECO:0000313" key="4">
    <source>
        <dbReference type="EMBL" id="AIG99060.1"/>
    </source>
</evidence>
<evidence type="ECO:0000313" key="5">
    <source>
        <dbReference type="Proteomes" id="UP000028501"/>
    </source>
</evidence>
<keyword evidence="1 2" id="KW-0694">RNA-binding</keyword>
<dbReference type="InterPro" id="IPR001890">
    <property type="entry name" value="RNA-binding_CRM"/>
</dbReference>